<dbReference type="EMBL" id="MJEH01000003">
    <property type="protein sequence ID" value="OEH94290.1"/>
    <property type="molecule type" value="Genomic_DNA"/>
</dbReference>
<name>A0A1E5LJM8_9BACI</name>
<dbReference type="InterPro" id="IPR007627">
    <property type="entry name" value="RNA_pol_sigma70_r2"/>
</dbReference>
<keyword evidence="4" id="KW-0804">Transcription</keyword>
<keyword evidence="3" id="KW-0731">Sigma factor</keyword>
<dbReference type="Pfam" id="PF08281">
    <property type="entry name" value="Sigma70_r4_2"/>
    <property type="match status" value="1"/>
</dbReference>
<gene>
    <name evidence="7" type="ORF">BFG57_08510</name>
</gene>
<dbReference type="InterPro" id="IPR039425">
    <property type="entry name" value="RNA_pol_sigma-70-like"/>
</dbReference>
<sequence>MFKNKNENVIKEFVIENKEHLYRFAYSYVKNSEDALDIVQDSIHKALKKQDSLHDPKTVKSWVYRIVVNTALDFLRTRKKVQLSDNETLEFLIPGKPDVYSNLDLKKALTELSAEDQTLITLRFFEDLKITEIAEILDMNVNTTKTRLYKILDILKKKLADSTGGM</sequence>
<organism evidence="7 8">
    <name type="scientific">Bacillus solimangrovi</name>
    <dbReference type="NCBI Taxonomy" id="1305675"/>
    <lineage>
        <taxon>Bacteria</taxon>
        <taxon>Bacillati</taxon>
        <taxon>Bacillota</taxon>
        <taxon>Bacilli</taxon>
        <taxon>Bacillales</taxon>
        <taxon>Bacillaceae</taxon>
        <taxon>Bacillus</taxon>
    </lineage>
</organism>
<dbReference type="Gene3D" id="1.10.1740.10">
    <property type="match status" value="1"/>
</dbReference>
<dbReference type="OrthoDB" id="9782703at2"/>
<comment type="similarity">
    <text evidence="1">Belongs to the sigma-70 factor family. ECF subfamily.</text>
</comment>
<feature type="domain" description="RNA polymerase sigma factor 70 region 4 type 2" evidence="6">
    <location>
        <begin position="104"/>
        <end position="151"/>
    </location>
</feature>
<dbReference type="AlphaFoldDB" id="A0A1E5LJM8"/>
<dbReference type="STRING" id="1305675.BFG57_08510"/>
<evidence type="ECO:0000256" key="3">
    <source>
        <dbReference type="ARBA" id="ARBA00023082"/>
    </source>
</evidence>
<dbReference type="RefSeq" id="WP_069715646.1">
    <property type="nucleotide sequence ID" value="NZ_MJEH01000003.1"/>
</dbReference>
<dbReference type="SUPFAM" id="SSF88659">
    <property type="entry name" value="Sigma3 and sigma4 domains of RNA polymerase sigma factors"/>
    <property type="match status" value="1"/>
</dbReference>
<keyword evidence="8" id="KW-1185">Reference proteome</keyword>
<dbReference type="InterPro" id="IPR014284">
    <property type="entry name" value="RNA_pol_sigma-70_dom"/>
</dbReference>
<evidence type="ECO:0000256" key="1">
    <source>
        <dbReference type="ARBA" id="ARBA00010641"/>
    </source>
</evidence>
<proteinExistence type="inferred from homology"/>
<accession>A0A1E5LJM8</accession>
<dbReference type="InterPro" id="IPR013324">
    <property type="entry name" value="RNA_pol_sigma_r3/r4-like"/>
</dbReference>
<evidence type="ECO:0000256" key="2">
    <source>
        <dbReference type="ARBA" id="ARBA00023015"/>
    </source>
</evidence>
<evidence type="ECO:0000259" key="6">
    <source>
        <dbReference type="Pfam" id="PF08281"/>
    </source>
</evidence>
<dbReference type="NCBIfam" id="TIGR02937">
    <property type="entry name" value="sigma70-ECF"/>
    <property type="match status" value="1"/>
</dbReference>
<reference evidence="7 8" key="1">
    <citation type="submission" date="2016-08" db="EMBL/GenBank/DDBJ databases">
        <title>Genome of Bacillus solimangrovi GH2-4.</title>
        <authorList>
            <person name="Lim S."/>
            <person name="Kim B.-C."/>
        </authorList>
    </citation>
    <scope>NUCLEOTIDE SEQUENCE [LARGE SCALE GENOMIC DNA]</scope>
    <source>
        <strain evidence="7 8">GH2-4</strain>
    </source>
</reference>
<dbReference type="CDD" id="cd06171">
    <property type="entry name" value="Sigma70_r4"/>
    <property type="match status" value="1"/>
</dbReference>
<dbReference type="PANTHER" id="PTHR43133">
    <property type="entry name" value="RNA POLYMERASE ECF-TYPE SIGMA FACTO"/>
    <property type="match status" value="1"/>
</dbReference>
<evidence type="ECO:0000313" key="7">
    <source>
        <dbReference type="EMBL" id="OEH94290.1"/>
    </source>
</evidence>
<dbReference type="Gene3D" id="1.10.10.10">
    <property type="entry name" value="Winged helix-like DNA-binding domain superfamily/Winged helix DNA-binding domain"/>
    <property type="match status" value="1"/>
</dbReference>
<dbReference type="GO" id="GO:0006352">
    <property type="term" value="P:DNA-templated transcription initiation"/>
    <property type="evidence" value="ECO:0007669"/>
    <property type="project" value="InterPro"/>
</dbReference>
<dbReference type="InterPro" id="IPR013325">
    <property type="entry name" value="RNA_pol_sigma_r2"/>
</dbReference>
<dbReference type="PANTHER" id="PTHR43133:SF60">
    <property type="entry name" value="RNA POLYMERASE SIGMA FACTOR SIGV"/>
    <property type="match status" value="1"/>
</dbReference>
<feature type="domain" description="RNA polymerase sigma-70 region 2" evidence="5">
    <location>
        <begin position="16"/>
        <end position="80"/>
    </location>
</feature>
<dbReference type="GO" id="GO:0016987">
    <property type="term" value="F:sigma factor activity"/>
    <property type="evidence" value="ECO:0007669"/>
    <property type="project" value="UniProtKB-KW"/>
</dbReference>
<keyword evidence="2" id="KW-0805">Transcription regulation</keyword>
<dbReference type="Proteomes" id="UP000095209">
    <property type="component" value="Unassembled WGS sequence"/>
</dbReference>
<dbReference type="InterPro" id="IPR013249">
    <property type="entry name" value="RNA_pol_sigma70_r4_t2"/>
</dbReference>
<evidence type="ECO:0000313" key="8">
    <source>
        <dbReference type="Proteomes" id="UP000095209"/>
    </source>
</evidence>
<comment type="caution">
    <text evidence="7">The sequence shown here is derived from an EMBL/GenBank/DDBJ whole genome shotgun (WGS) entry which is preliminary data.</text>
</comment>
<dbReference type="Pfam" id="PF04542">
    <property type="entry name" value="Sigma70_r2"/>
    <property type="match status" value="1"/>
</dbReference>
<evidence type="ECO:0000259" key="5">
    <source>
        <dbReference type="Pfam" id="PF04542"/>
    </source>
</evidence>
<dbReference type="InterPro" id="IPR036388">
    <property type="entry name" value="WH-like_DNA-bd_sf"/>
</dbReference>
<dbReference type="SUPFAM" id="SSF88946">
    <property type="entry name" value="Sigma2 domain of RNA polymerase sigma factors"/>
    <property type="match status" value="1"/>
</dbReference>
<dbReference type="GO" id="GO:0003677">
    <property type="term" value="F:DNA binding"/>
    <property type="evidence" value="ECO:0007669"/>
    <property type="project" value="InterPro"/>
</dbReference>
<evidence type="ECO:0000256" key="4">
    <source>
        <dbReference type="ARBA" id="ARBA00023163"/>
    </source>
</evidence>
<protein>
    <submittedName>
        <fullName evidence="7">RNA polymerase subunit sigma-70</fullName>
    </submittedName>
</protein>